<evidence type="ECO:0000256" key="6">
    <source>
        <dbReference type="RuleBase" id="RU363032"/>
    </source>
</evidence>
<dbReference type="GO" id="GO:0031460">
    <property type="term" value="P:glycine betaine transport"/>
    <property type="evidence" value="ECO:0007669"/>
    <property type="project" value="TreeGrafter"/>
</dbReference>
<sequence length="209" mass="22144">MTWTFRNLDRILEALLQHLVLVFLSVSIALVVSLAIGIWSARRPRTFGLVLAVTGVLFAIPSLALFALLIPIMGIGSAPAITGLAAYSLMILVRNIGTGFQAIPDEVLEAARGLGYSPARRLLEIELPLALPFIVAGVRIASVTVIGIATVAAYINAGGLGVLIFEGIDQRFLEKILVGGLLTAALALFFDFALARLERALAPAGRRTA</sequence>
<comment type="subcellular location">
    <subcellularLocation>
        <location evidence="1 6">Cell membrane</location>
        <topology evidence="1 6">Multi-pass membrane protein</topology>
    </subcellularLocation>
</comment>
<protein>
    <submittedName>
        <fullName evidence="8">ABC transporter permease</fullName>
    </submittedName>
</protein>
<dbReference type="GO" id="GO:0005886">
    <property type="term" value="C:plasma membrane"/>
    <property type="evidence" value="ECO:0007669"/>
    <property type="project" value="UniProtKB-SubCell"/>
</dbReference>
<comment type="caution">
    <text evidence="8">The sequence shown here is derived from an EMBL/GenBank/DDBJ whole genome shotgun (WGS) entry which is preliminary data.</text>
</comment>
<name>A0A3A1WPF9_9HYPH</name>
<comment type="similarity">
    <text evidence="6">Belongs to the binding-protein-dependent transport system permease family.</text>
</comment>
<feature type="transmembrane region" description="Helical" evidence="6">
    <location>
        <begin position="46"/>
        <end position="69"/>
    </location>
</feature>
<evidence type="ECO:0000256" key="5">
    <source>
        <dbReference type="ARBA" id="ARBA00023136"/>
    </source>
</evidence>
<gene>
    <name evidence="8" type="ORF">D3218_06750</name>
</gene>
<feature type="transmembrane region" description="Helical" evidence="6">
    <location>
        <begin position="20"/>
        <end position="39"/>
    </location>
</feature>
<dbReference type="InterPro" id="IPR051204">
    <property type="entry name" value="ABC_transp_perm/SBD"/>
</dbReference>
<evidence type="ECO:0000259" key="7">
    <source>
        <dbReference type="PROSITE" id="PS50928"/>
    </source>
</evidence>
<evidence type="ECO:0000256" key="2">
    <source>
        <dbReference type="ARBA" id="ARBA00022448"/>
    </source>
</evidence>
<keyword evidence="9" id="KW-1185">Reference proteome</keyword>
<evidence type="ECO:0000313" key="9">
    <source>
        <dbReference type="Proteomes" id="UP000265750"/>
    </source>
</evidence>
<dbReference type="Pfam" id="PF00528">
    <property type="entry name" value="BPD_transp_1"/>
    <property type="match status" value="1"/>
</dbReference>
<evidence type="ECO:0000256" key="1">
    <source>
        <dbReference type="ARBA" id="ARBA00004651"/>
    </source>
</evidence>
<dbReference type="PROSITE" id="PS50928">
    <property type="entry name" value="ABC_TM1"/>
    <property type="match status" value="1"/>
</dbReference>
<feature type="transmembrane region" description="Helical" evidence="6">
    <location>
        <begin position="129"/>
        <end position="156"/>
    </location>
</feature>
<dbReference type="Proteomes" id="UP000265750">
    <property type="component" value="Unassembled WGS sequence"/>
</dbReference>
<proteinExistence type="inferred from homology"/>
<evidence type="ECO:0000256" key="3">
    <source>
        <dbReference type="ARBA" id="ARBA00022692"/>
    </source>
</evidence>
<dbReference type="PANTHER" id="PTHR30177:SF4">
    <property type="entry name" value="OSMOPROTECTANT IMPORT PERMEASE PROTEIN OSMW"/>
    <property type="match status" value="1"/>
</dbReference>
<dbReference type="EMBL" id="QYRN01000003">
    <property type="protein sequence ID" value="RIY02006.1"/>
    <property type="molecule type" value="Genomic_DNA"/>
</dbReference>
<dbReference type="Gene3D" id="1.10.3720.10">
    <property type="entry name" value="MetI-like"/>
    <property type="match status" value="1"/>
</dbReference>
<keyword evidence="2 6" id="KW-0813">Transport</keyword>
<evidence type="ECO:0000256" key="4">
    <source>
        <dbReference type="ARBA" id="ARBA00022989"/>
    </source>
</evidence>
<dbReference type="GO" id="GO:0055085">
    <property type="term" value="P:transmembrane transport"/>
    <property type="evidence" value="ECO:0007669"/>
    <property type="project" value="InterPro"/>
</dbReference>
<dbReference type="OrthoDB" id="9801163at2"/>
<feature type="transmembrane region" description="Helical" evidence="6">
    <location>
        <begin position="176"/>
        <end position="197"/>
    </location>
</feature>
<accession>A0A3A1WPF9</accession>
<dbReference type="FunFam" id="1.10.3720.10:FF:000001">
    <property type="entry name" value="Glycine betaine ABC transporter, permease"/>
    <property type="match status" value="1"/>
</dbReference>
<keyword evidence="4 6" id="KW-1133">Transmembrane helix</keyword>
<reference evidence="9" key="1">
    <citation type="submission" date="2018-09" db="EMBL/GenBank/DDBJ databases">
        <authorList>
            <person name="Tuo L."/>
        </authorList>
    </citation>
    <scope>NUCLEOTIDE SEQUENCE [LARGE SCALE GENOMIC DNA]</scope>
    <source>
        <strain evidence="9">M2BS4Y-1</strain>
    </source>
</reference>
<feature type="transmembrane region" description="Helical" evidence="6">
    <location>
        <begin position="75"/>
        <end position="93"/>
    </location>
</feature>
<dbReference type="InterPro" id="IPR000515">
    <property type="entry name" value="MetI-like"/>
</dbReference>
<evidence type="ECO:0000313" key="8">
    <source>
        <dbReference type="EMBL" id="RIY02006.1"/>
    </source>
</evidence>
<dbReference type="CDD" id="cd06261">
    <property type="entry name" value="TM_PBP2"/>
    <property type="match status" value="1"/>
</dbReference>
<keyword evidence="5 6" id="KW-0472">Membrane</keyword>
<dbReference type="SUPFAM" id="SSF161098">
    <property type="entry name" value="MetI-like"/>
    <property type="match status" value="1"/>
</dbReference>
<keyword evidence="3 6" id="KW-0812">Transmembrane</keyword>
<feature type="domain" description="ABC transmembrane type-1" evidence="7">
    <location>
        <begin position="15"/>
        <end position="194"/>
    </location>
</feature>
<dbReference type="PANTHER" id="PTHR30177">
    <property type="entry name" value="GLYCINE BETAINE/L-PROLINE TRANSPORT SYSTEM PERMEASE PROTEIN PROW"/>
    <property type="match status" value="1"/>
</dbReference>
<dbReference type="RefSeq" id="WP_119539143.1">
    <property type="nucleotide sequence ID" value="NZ_QYRN01000003.1"/>
</dbReference>
<dbReference type="InterPro" id="IPR035906">
    <property type="entry name" value="MetI-like_sf"/>
</dbReference>
<organism evidence="8 9">
    <name type="scientific">Aureimonas flava</name>
    <dbReference type="NCBI Taxonomy" id="2320271"/>
    <lineage>
        <taxon>Bacteria</taxon>
        <taxon>Pseudomonadati</taxon>
        <taxon>Pseudomonadota</taxon>
        <taxon>Alphaproteobacteria</taxon>
        <taxon>Hyphomicrobiales</taxon>
        <taxon>Aurantimonadaceae</taxon>
        <taxon>Aureimonas</taxon>
    </lineage>
</organism>
<dbReference type="AlphaFoldDB" id="A0A3A1WPF9"/>